<dbReference type="PANTHER" id="PTHR45726">
    <property type="entry name" value="LEUKOTRIENE A-4 HYDROLASE"/>
    <property type="match status" value="1"/>
</dbReference>
<dbReference type="NCBIfam" id="TIGR02411">
    <property type="entry name" value="leuko_A4_hydro"/>
    <property type="match status" value="1"/>
</dbReference>
<evidence type="ECO:0000256" key="4">
    <source>
        <dbReference type="ARBA" id="ARBA00022490"/>
    </source>
</evidence>
<comment type="cofactor">
    <cofactor evidence="13 14">
        <name>Zn(2+)</name>
        <dbReference type="ChEBI" id="CHEBI:29105"/>
    </cofactor>
    <text evidence="13 14">Binds 1 zinc ion per subunit.</text>
</comment>
<dbReference type="PANTHER" id="PTHR45726:SF3">
    <property type="entry name" value="LEUKOTRIENE A-4 HYDROLASE"/>
    <property type="match status" value="1"/>
</dbReference>
<accession>A0A8C1MFY5</accession>
<evidence type="ECO:0000256" key="9">
    <source>
        <dbReference type="ARBA" id="ARBA00022833"/>
    </source>
</evidence>
<dbReference type="GO" id="GO:0070006">
    <property type="term" value="F:metalloaminopeptidase activity"/>
    <property type="evidence" value="ECO:0007669"/>
    <property type="project" value="UniProtKB-ARBA"/>
</dbReference>
<feature type="binding site" evidence="13">
    <location>
        <position position="302"/>
    </location>
    <ligand>
        <name>Zn(2+)</name>
        <dbReference type="ChEBI" id="CHEBI:29105"/>
        <note>catalytic</note>
    </ligand>
</feature>
<keyword evidence="9 13" id="KW-0862">Zinc</keyword>
<protein>
    <recommendedName>
        <fullName evidence="14">Leukotriene A(4) hydrolase</fullName>
        <shortName evidence="14">LTA-4 hydrolase</shortName>
        <ecNumber evidence="14">3.3.2.6</ecNumber>
    </recommendedName>
</protein>
<feature type="active site" description="Proton donor" evidence="11">
    <location>
        <position position="390"/>
    </location>
</feature>
<dbReference type="GO" id="GO:0008270">
    <property type="term" value="F:zinc ion binding"/>
    <property type="evidence" value="ECO:0007669"/>
    <property type="project" value="InterPro"/>
</dbReference>
<dbReference type="FunFam" id="1.10.390.10:FF:000003">
    <property type="entry name" value="Leukotriene A(4) hydrolase"/>
    <property type="match status" value="1"/>
</dbReference>
<evidence type="ECO:0000256" key="7">
    <source>
        <dbReference type="ARBA" id="ARBA00022751"/>
    </source>
</evidence>
<dbReference type="CDD" id="cd09599">
    <property type="entry name" value="M1_LTA4H"/>
    <property type="match status" value="1"/>
</dbReference>
<keyword evidence="17" id="KW-1185">Reference proteome</keyword>
<evidence type="ECO:0000256" key="3">
    <source>
        <dbReference type="ARBA" id="ARBA00010136"/>
    </source>
</evidence>
<feature type="binding site" evidence="12">
    <location>
        <begin position="273"/>
        <end position="278"/>
    </location>
    <ligand>
        <name>a peptide</name>
        <dbReference type="ChEBI" id="CHEBI:60466"/>
    </ligand>
</feature>
<feature type="binding site" evidence="12">
    <location>
        <begin position="570"/>
        <end position="572"/>
    </location>
    <ligand>
        <name>a peptide</name>
        <dbReference type="ChEBI" id="CHEBI:60466"/>
    </ligand>
</feature>
<reference evidence="16" key="2">
    <citation type="submission" date="2025-09" db="UniProtKB">
        <authorList>
            <consortium name="Ensembl"/>
        </authorList>
    </citation>
    <scope>IDENTIFICATION</scope>
</reference>
<dbReference type="Gene3D" id="2.60.40.1730">
    <property type="entry name" value="tricorn interacting facor f3 domain"/>
    <property type="match status" value="1"/>
</dbReference>
<dbReference type="FunFam" id="2.60.40.1730:FF:000004">
    <property type="entry name" value="Leukotriene A(4) hydrolase"/>
    <property type="match status" value="1"/>
</dbReference>
<dbReference type="SUPFAM" id="SSF55486">
    <property type="entry name" value="Metalloproteases ('zincins'), catalytic domain"/>
    <property type="match status" value="1"/>
</dbReference>
<dbReference type="InterPro" id="IPR015211">
    <property type="entry name" value="Peptidase_M1_C"/>
</dbReference>
<evidence type="ECO:0000256" key="6">
    <source>
        <dbReference type="ARBA" id="ARBA00022723"/>
    </source>
</evidence>
<evidence type="ECO:0000256" key="10">
    <source>
        <dbReference type="ARBA" id="ARBA00023049"/>
    </source>
</evidence>
<dbReference type="Gene3D" id="1.25.40.320">
    <property type="entry name" value="Peptidase M1, leukotriene A4 hydrolase/aminopeptidase C-terminal domain"/>
    <property type="match status" value="1"/>
</dbReference>
<feature type="domain" description="Peptidase M1 leukotriene A4 hydrolase/aminopeptidase C-terminal" evidence="15">
    <location>
        <begin position="470"/>
        <end position="614"/>
    </location>
</feature>
<comment type="pathway">
    <text evidence="2 14">Lipid metabolism; leukotriene B4 biosynthesis.</text>
</comment>
<organism evidence="16 17">
    <name type="scientific">Cyprinus carpio</name>
    <name type="common">Common carp</name>
    <dbReference type="NCBI Taxonomy" id="7962"/>
    <lineage>
        <taxon>Eukaryota</taxon>
        <taxon>Metazoa</taxon>
        <taxon>Chordata</taxon>
        <taxon>Craniata</taxon>
        <taxon>Vertebrata</taxon>
        <taxon>Euteleostomi</taxon>
        <taxon>Actinopterygii</taxon>
        <taxon>Neopterygii</taxon>
        <taxon>Teleostei</taxon>
        <taxon>Ostariophysi</taxon>
        <taxon>Cypriniformes</taxon>
        <taxon>Cyprinidae</taxon>
        <taxon>Cyprininae</taxon>
        <taxon>Cyprinus</taxon>
    </lineage>
</organism>
<dbReference type="InterPro" id="IPR016024">
    <property type="entry name" value="ARM-type_fold"/>
</dbReference>
<feature type="active site" description="Proton acceptor" evidence="11">
    <location>
        <position position="303"/>
    </location>
</feature>
<dbReference type="Pfam" id="PF09127">
    <property type="entry name" value="Leuk-A4-hydro_C"/>
    <property type="match status" value="1"/>
</dbReference>
<keyword evidence="5 14" id="KW-0645">Protease</keyword>
<dbReference type="PRINTS" id="PR00756">
    <property type="entry name" value="ALADIPTASE"/>
</dbReference>
<feature type="binding site" evidence="13">
    <location>
        <position position="306"/>
    </location>
    <ligand>
        <name>Zn(2+)</name>
        <dbReference type="ChEBI" id="CHEBI:29105"/>
        <note>catalytic</note>
    </ligand>
</feature>
<dbReference type="InterPro" id="IPR045357">
    <property type="entry name" value="Aminopeptidase_N-like_N"/>
</dbReference>
<evidence type="ECO:0000256" key="8">
    <source>
        <dbReference type="ARBA" id="ARBA00022801"/>
    </source>
</evidence>
<dbReference type="InterPro" id="IPR027268">
    <property type="entry name" value="Peptidase_M4/M1_CTD_sf"/>
</dbReference>
<keyword evidence="8 14" id="KW-0378">Hydrolase</keyword>
<evidence type="ECO:0000259" key="15">
    <source>
        <dbReference type="SMART" id="SM01263"/>
    </source>
</evidence>
<keyword evidence="10 14" id="KW-0482">Metalloprotease</keyword>
<comment type="similarity">
    <text evidence="3 14">Belongs to the peptidase M1 family.</text>
</comment>
<dbReference type="Gene3D" id="1.10.390.10">
    <property type="entry name" value="Neutral Protease Domain 2"/>
    <property type="match status" value="1"/>
</dbReference>
<dbReference type="Gene3D" id="3.30.2010.30">
    <property type="match status" value="1"/>
</dbReference>
<evidence type="ECO:0000256" key="14">
    <source>
        <dbReference type="RuleBase" id="RU361141"/>
    </source>
</evidence>
<dbReference type="InterPro" id="IPR038502">
    <property type="entry name" value="M1_LTA-4_hydro/amino_C_sf"/>
</dbReference>
<proteinExistence type="inferred from homology"/>
<dbReference type="InterPro" id="IPR049980">
    <property type="entry name" value="LTA4H_cat"/>
</dbReference>
<dbReference type="GO" id="GO:0043171">
    <property type="term" value="P:peptide catabolic process"/>
    <property type="evidence" value="ECO:0007669"/>
    <property type="project" value="TreeGrafter"/>
</dbReference>
<dbReference type="FunFam" id="3.30.2010.30:FF:000001">
    <property type="entry name" value="Leukotriene A(4) hydrolase"/>
    <property type="match status" value="1"/>
</dbReference>
<evidence type="ECO:0000256" key="11">
    <source>
        <dbReference type="PIRSR" id="PIRSR612777-1"/>
    </source>
</evidence>
<dbReference type="GO" id="GO:0004301">
    <property type="term" value="F:epoxide hydrolase activity"/>
    <property type="evidence" value="ECO:0007669"/>
    <property type="project" value="TreeGrafter"/>
</dbReference>
<dbReference type="SUPFAM" id="SSF63737">
    <property type="entry name" value="Leukotriene A4 hydrolase N-terminal domain"/>
    <property type="match status" value="1"/>
</dbReference>
<dbReference type="GO" id="GO:0019370">
    <property type="term" value="P:leukotriene biosynthetic process"/>
    <property type="evidence" value="ECO:0007669"/>
    <property type="project" value="UniProtKB-KW"/>
</dbReference>
<dbReference type="Proteomes" id="UP000694427">
    <property type="component" value="Unplaced"/>
</dbReference>
<dbReference type="InterPro" id="IPR042097">
    <property type="entry name" value="Aminopeptidase_N-like_N_sf"/>
</dbReference>
<dbReference type="GO" id="GO:0005634">
    <property type="term" value="C:nucleus"/>
    <property type="evidence" value="ECO:0007669"/>
    <property type="project" value="TreeGrafter"/>
</dbReference>
<evidence type="ECO:0000256" key="2">
    <source>
        <dbReference type="ARBA" id="ARBA00004716"/>
    </source>
</evidence>
<reference evidence="16" key="1">
    <citation type="submission" date="2025-08" db="UniProtKB">
        <authorList>
            <consortium name="Ensembl"/>
        </authorList>
    </citation>
    <scope>IDENTIFICATION</scope>
</reference>
<dbReference type="SUPFAM" id="SSF48371">
    <property type="entry name" value="ARM repeat"/>
    <property type="match status" value="1"/>
</dbReference>
<dbReference type="GO" id="GO:0006508">
    <property type="term" value="P:proteolysis"/>
    <property type="evidence" value="ECO:0007669"/>
    <property type="project" value="UniProtKB-KW"/>
</dbReference>
<dbReference type="InterPro" id="IPR012777">
    <property type="entry name" value="LTA4H"/>
</dbReference>
<dbReference type="GO" id="GO:0004463">
    <property type="term" value="F:leukotriene-A4 hydrolase activity"/>
    <property type="evidence" value="ECO:0007669"/>
    <property type="project" value="UniProtKB-EC"/>
</dbReference>
<dbReference type="InterPro" id="IPR001930">
    <property type="entry name" value="Peptidase_M1"/>
</dbReference>
<evidence type="ECO:0000313" key="17">
    <source>
        <dbReference type="Proteomes" id="UP000694427"/>
    </source>
</evidence>
<dbReference type="SMART" id="SM01263">
    <property type="entry name" value="Leuk-A4-hydro_C"/>
    <property type="match status" value="1"/>
</dbReference>
<keyword evidence="6 13" id="KW-0479">Metal-binding</keyword>
<dbReference type="FunFam" id="1.25.40.320:FF:000001">
    <property type="entry name" value="Leukotriene A(4) hydrolase"/>
    <property type="match status" value="1"/>
</dbReference>
<keyword evidence="4 14" id="KW-0963">Cytoplasm</keyword>
<keyword evidence="7 14" id="KW-0434">Leukotriene biosynthesis</keyword>
<dbReference type="Pfam" id="PF17900">
    <property type="entry name" value="Peptidase_M1_N"/>
    <property type="match status" value="1"/>
</dbReference>
<feature type="binding site" evidence="13">
    <location>
        <position position="325"/>
    </location>
    <ligand>
        <name>Zn(2+)</name>
        <dbReference type="ChEBI" id="CHEBI:29105"/>
        <note>catalytic</note>
    </ligand>
</feature>
<evidence type="ECO:0000313" key="16">
    <source>
        <dbReference type="Ensembl" id="ENSCCRP00010076787.1"/>
    </source>
</evidence>
<evidence type="ECO:0000256" key="12">
    <source>
        <dbReference type="PIRSR" id="PIRSR612777-2"/>
    </source>
</evidence>
<evidence type="ECO:0000256" key="1">
    <source>
        <dbReference type="ARBA" id="ARBA00004496"/>
    </source>
</evidence>
<dbReference type="EC" id="3.3.2.6" evidence="14"/>
<sequence>MTPVSDPSSFSTVSKCATKHLNLIYHVDFDKRVLKGKVALTLEVLEDKFSSLTLDSKDLKIFKVSANGQAAQFEVGTKHKSKGSPLEITLPFELSRYCHKLVLGQHVIVEIEYETSPSATALQWLTPTQTVGKKHPYLFSQCQATHCRSMIPCQDSPSVKHTYYAQVSVPKELVALMSALHDGQVPDPSDSSRVIYRFRQPVPMPSYLIAIVVGAVESREIGPRSRVWSEKENVDEAAFEFSETETMLKTAESLAGPYVWGQYDLLVMPPSFPYGGMENPCLTFVTPTVLAGDKSLAGVIAHEISHSWTGNLVTNRNWEHFWLNEGHTVYIERMIARCMESEHLRQFKGIGGWKELQESVNQFGANNVLTNLVPNLHEVDTDEAFSSVPYEKGFALLYHLEELLGGPEVFMGFVKSYIQLFAYGTVTTEEWKNYLFTYFKDKVDILNKVDWNAWMHTPGMAPVKPKYDTTMADACTALCQRWVKAKEEDLASFTEEDVKKLKSPQLIEFMALLLQEEPLPLSHVKKMQEVYQLNSVKNAEVRFRWLRICVRAHWEEAVPLALKMATEQGRMKFTRPLFKEVYNFSKYSDKALNTFKENRGALHPVTAMLVAKDLKING</sequence>
<dbReference type="Pfam" id="PF01433">
    <property type="entry name" value="Peptidase_M1"/>
    <property type="match status" value="1"/>
</dbReference>
<dbReference type="UniPathway" id="UPA00878"/>
<feature type="binding site" evidence="12">
    <location>
        <begin position="141"/>
        <end position="143"/>
    </location>
    <ligand>
        <name>a peptide</name>
        <dbReference type="ChEBI" id="CHEBI:60466"/>
    </ligand>
</feature>
<comment type="subcellular location">
    <subcellularLocation>
        <location evidence="1 14">Cytoplasm</location>
    </subcellularLocation>
</comment>
<dbReference type="InterPro" id="IPR014782">
    <property type="entry name" value="Peptidase_M1_dom"/>
</dbReference>
<evidence type="ECO:0000256" key="5">
    <source>
        <dbReference type="ARBA" id="ARBA00022670"/>
    </source>
</evidence>
<evidence type="ECO:0000256" key="13">
    <source>
        <dbReference type="PIRSR" id="PIRSR612777-3"/>
    </source>
</evidence>
<dbReference type="InterPro" id="IPR034015">
    <property type="entry name" value="M1_LTA4H"/>
</dbReference>
<comment type="catalytic activity">
    <reaction evidence="14">
        <text>leukotriene A4 + H2O = leukotriene B4</text>
        <dbReference type="Rhea" id="RHEA:22324"/>
        <dbReference type="ChEBI" id="CHEBI:15377"/>
        <dbReference type="ChEBI" id="CHEBI:57461"/>
        <dbReference type="ChEBI" id="CHEBI:57463"/>
        <dbReference type="EC" id="3.3.2.6"/>
    </reaction>
</comment>
<dbReference type="GO" id="GO:0005829">
    <property type="term" value="C:cytosol"/>
    <property type="evidence" value="ECO:0007669"/>
    <property type="project" value="TreeGrafter"/>
</dbReference>
<name>A0A8C1MFY5_CYPCA</name>
<dbReference type="Ensembl" id="ENSCCRT00010085186.1">
    <property type="protein sequence ID" value="ENSCCRP00010076787.1"/>
    <property type="gene ID" value="ENSCCRG00010033173.1"/>
</dbReference>
<dbReference type="AlphaFoldDB" id="A0A8C1MFY5"/>